<dbReference type="PANTHER" id="PTHR40696:SF1">
    <property type="entry name" value="DUF371 DOMAIN-CONTAINING PROTEIN"/>
    <property type="match status" value="1"/>
</dbReference>
<dbReference type="Gene3D" id="2.60.120.630">
    <property type="entry name" value="mth639 domain like"/>
    <property type="match status" value="1"/>
</dbReference>
<gene>
    <name evidence="1" type="ORF">DFR87_03480</name>
</gene>
<dbReference type="PANTHER" id="PTHR40696">
    <property type="entry name" value="DUF371 FAMILY PROTEIN"/>
    <property type="match status" value="1"/>
</dbReference>
<dbReference type="KEGG" id="mhk:DFR87_03480"/>
<reference evidence="2" key="3">
    <citation type="submission" date="2020-03" db="EMBL/GenBank/DDBJ databases">
        <title>Sequencing and Assembly of Multiple Reported Metal-Biooxidizing Members of the Extremely Thermoacidophilic Archaeal Family Sulfolobaceae.</title>
        <authorList>
            <person name="Counts J.A."/>
            <person name="Kelly R.M."/>
        </authorList>
    </citation>
    <scope>NUCLEOTIDE SEQUENCE [LARGE SCALE GENOMIC DNA]</scope>
    <source>
        <strain evidence="2">HO1-1</strain>
    </source>
</reference>
<protein>
    <submittedName>
        <fullName evidence="1">DUF371 domain-containing protein</fullName>
    </submittedName>
</protein>
<dbReference type="OrthoDB" id="9265at2157"/>
<dbReference type="EMBL" id="CP029287">
    <property type="protein sequence ID" value="AWR98909.1"/>
    <property type="molecule type" value="Genomic_DNA"/>
</dbReference>
<dbReference type="Proteomes" id="UP000247586">
    <property type="component" value="Chromosome"/>
</dbReference>
<name>A0A2U9IS97_9CREN</name>
<evidence type="ECO:0000313" key="1">
    <source>
        <dbReference type="EMBL" id="AWR98909.1"/>
    </source>
</evidence>
<sequence length="166" mass="18802">MIATDHITCFGHKNVLARHRTTLEITREDFLTPRGDCIICISADKGAIHLSEEVKRILRQEGYGYLVIIKDDMIEVIKGRGSDRLTFSSDIKMVVRKSDFISDGTILIKADKSARDLRRDLVPRLREGEIDVVFIASDKPLHDNEILGVVVYSFPTLLKSTQFVDN</sequence>
<dbReference type="AlphaFoldDB" id="A0A2U9IS97"/>
<dbReference type="InterPro" id="IPR023131">
    <property type="entry name" value="Mth639-like_dom_sf"/>
</dbReference>
<dbReference type="Pfam" id="PF04027">
    <property type="entry name" value="DUF371"/>
    <property type="match status" value="1"/>
</dbReference>
<accession>A0A2U9IS97</accession>
<proteinExistence type="predicted"/>
<organism evidence="1 2">
    <name type="scientific">Metallosphaera hakonensis JCM 8857 = DSM 7519</name>
    <dbReference type="NCBI Taxonomy" id="1293036"/>
    <lineage>
        <taxon>Archaea</taxon>
        <taxon>Thermoproteota</taxon>
        <taxon>Thermoprotei</taxon>
        <taxon>Sulfolobales</taxon>
        <taxon>Sulfolobaceae</taxon>
        <taxon>Metallosphaera</taxon>
    </lineage>
</organism>
<reference evidence="2" key="2">
    <citation type="submission" date="2020-03" db="EMBL/GenBank/DDBJ databases">
        <title>Complete Genome Sequences of Extremely Thermoacidophilic, Metal-Mobilizing Type-Strain Members of the Archaeal Family Sulfolobaceae: Acidianus brierleyi DSM-1651T, Acidianus sulfidivorans DSM-18786T, Metallosphaera hakonensis DSM-7519T, and Metallosphaera prunae DSM-10039T.</title>
        <authorList>
            <person name="Counts J.A."/>
            <person name="Kelly R.M."/>
        </authorList>
    </citation>
    <scope>NUCLEOTIDE SEQUENCE [LARGE SCALE GENOMIC DNA]</scope>
    <source>
        <strain evidence="2">HO1-1</strain>
    </source>
</reference>
<reference evidence="1 2" key="1">
    <citation type="submission" date="2018-05" db="EMBL/GenBank/DDBJ databases">
        <title>Complete Genome Sequences of Extremely Thermoacidophilic, Metal-Mobilizing Type-Strain Members of the Archaeal Family Sulfolobaceae: Acidianus brierleyi DSM-1651T, Acidianus sulfidivorans DSM-18786T, Metallosphaera hakonensis DSM-7519T, and Metallosphaera prunae DSM-10039T.</title>
        <authorList>
            <person name="Counts J.A."/>
            <person name="Kelly R.M."/>
        </authorList>
    </citation>
    <scope>NUCLEOTIDE SEQUENCE [LARGE SCALE GENOMIC DNA]</scope>
    <source>
        <strain evidence="1 2">HO1-1</strain>
    </source>
</reference>
<dbReference type="RefSeq" id="WP_110368911.1">
    <property type="nucleotide sequence ID" value="NZ_BBBA01000009.1"/>
</dbReference>
<evidence type="ECO:0000313" key="2">
    <source>
        <dbReference type="Proteomes" id="UP000247586"/>
    </source>
</evidence>
<keyword evidence="2" id="KW-1185">Reference proteome</keyword>
<dbReference type="STRING" id="1293036.GCA_001315825_01709"/>
<dbReference type="InterPro" id="IPR007171">
    <property type="entry name" value="DUF371"/>
</dbReference>